<evidence type="ECO:0008006" key="4">
    <source>
        <dbReference type="Google" id="ProtNLM"/>
    </source>
</evidence>
<dbReference type="Pfam" id="PF01187">
    <property type="entry name" value="MIF"/>
    <property type="match status" value="1"/>
</dbReference>
<comment type="similarity">
    <text evidence="1">Belongs to the MIF family.</text>
</comment>
<dbReference type="Gene3D" id="3.30.429.10">
    <property type="entry name" value="Macrophage Migration Inhibitory Factor"/>
    <property type="match status" value="1"/>
</dbReference>
<protein>
    <recommendedName>
        <fullName evidence="4">Macrophage migration inhibitory factor</fullName>
    </recommendedName>
</protein>
<gene>
    <name evidence="2" type="ORF">DFH08DRAFT_134753</name>
</gene>
<organism evidence="2 3">
    <name type="scientific">Mycena albidolilacea</name>
    <dbReference type="NCBI Taxonomy" id="1033008"/>
    <lineage>
        <taxon>Eukaryota</taxon>
        <taxon>Fungi</taxon>
        <taxon>Dikarya</taxon>
        <taxon>Basidiomycota</taxon>
        <taxon>Agaricomycotina</taxon>
        <taxon>Agaricomycetes</taxon>
        <taxon>Agaricomycetidae</taxon>
        <taxon>Agaricales</taxon>
        <taxon>Marasmiineae</taxon>
        <taxon>Mycenaceae</taxon>
        <taxon>Mycena</taxon>
    </lineage>
</organism>
<evidence type="ECO:0000313" key="3">
    <source>
        <dbReference type="Proteomes" id="UP001218218"/>
    </source>
</evidence>
<dbReference type="AlphaFoldDB" id="A0AAD7A4V4"/>
<dbReference type="InterPro" id="IPR014347">
    <property type="entry name" value="Tautomerase/MIF_sf"/>
</dbReference>
<name>A0AAD7A4V4_9AGAR</name>
<dbReference type="Proteomes" id="UP001218218">
    <property type="component" value="Unassembled WGS sequence"/>
</dbReference>
<reference evidence="2" key="1">
    <citation type="submission" date="2023-03" db="EMBL/GenBank/DDBJ databases">
        <title>Massive genome expansion in bonnet fungi (Mycena s.s.) driven by repeated elements and novel gene families across ecological guilds.</title>
        <authorList>
            <consortium name="Lawrence Berkeley National Laboratory"/>
            <person name="Harder C.B."/>
            <person name="Miyauchi S."/>
            <person name="Viragh M."/>
            <person name="Kuo A."/>
            <person name="Thoen E."/>
            <person name="Andreopoulos B."/>
            <person name="Lu D."/>
            <person name="Skrede I."/>
            <person name="Drula E."/>
            <person name="Henrissat B."/>
            <person name="Morin E."/>
            <person name="Kohler A."/>
            <person name="Barry K."/>
            <person name="LaButti K."/>
            <person name="Morin E."/>
            <person name="Salamov A."/>
            <person name="Lipzen A."/>
            <person name="Mereny Z."/>
            <person name="Hegedus B."/>
            <person name="Baldrian P."/>
            <person name="Stursova M."/>
            <person name="Weitz H."/>
            <person name="Taylor A."/>
            <person name="Grigoriev I.V."/>
            <person name="Nagy L.G."/>
            <person name="Martin F."/>
            <person name="Kauserud H."/>
        </authorList>
    </citation>
    <scope>NUCLEOTIDE SEQUENCE</scope>
    <source>
        <strain evidence="2">CBHHK002</strain>
    </source>
</reference>
<dbReference type="EMBL" id="JARIHO010000016">
    <property type="protein sequence ID" value="KAJ7349070.1"/>
    <property type="molecule type" value="Genomic_DNA"/>
</dbReference>
<dbReference type="InterPro" id="IPR001398">
    <property type="entry name" value="Macrophage_inhib_fac"/>
</dbReference>
<proteinExistence type="inferred from homology"/>
<dbReference type="SUPFAM" id="SSF55331">
    <property type="entry name" value="Tautomerase/MIF"/>
    <property type="match status" value="1"/>
</dbReference>
<comment type="caution">
    <text evidence="2">The sequence shown here is derived from an EMBL/GenBank/DDBJ whole genome shotgun (WGS) entry which is preliminary data.</text>
</comment>
<keyword evidence="3" id="KW-1185">Reference proteome</keyword>
<evidence type="ECO:0000256" key="1">
    <source>
        <dbReference type="ARBA" id="ARBA00005851"/>
    </source>
</evidence>
<accession>A0AAD7A4V4</accession>
<evidence type="ECO:0000313" key="2">
    <source>
        <dbReference type="EMBL" id="KAJ7349070.1"/>
    </source>
</evidence>
<sequence length="137" mass="15025">MAAKCLNMQKMPPALEFLPTFATCFKMPYLLLLVNVQVSDEDAFSREFTKACVKALRRPEAEITTNITYNATGAAGSLGFGLTIVGLDTLDPETKEKCSNAFSKFMASRLGMPKDRGFIRFTNPGDARVAIKTETSD</sequence>